<dbReference type="InterPro" id="IPR005496">
    <property type="entry name" value="Integral_membrane_TerC"/>
</dbReference>
<dbReference type="CDD" id="cd07019">
    <property type="entry name" value="S49_SppA_1"/>
    <property type="match status" value="1"/>
</dbReference>
<reference evidence="10" key="1">
    <citation type="submission" date="2014-03" db="EMBL/GenBank/DDBJ databases">
        <authorList>
            <person name="Aksoy S."/>
            <person name="Warren W."/>
            <person name="Wilson R.K."/>
        </authorList>
    </citation>
    <scope>NUCLEOTIDE SEQUENCE [LARGE SCALE GENOMIC DNA]</scope>
    <source>
        <strain evidence="10">IAEA</strain>
    </source>
</reference>
<evidence type="ECO:0000256" key="6">
    <source>
        <dbReference type="ARBA" id="ARBA00023136"/>
    </source>
</evidence>
<dbReference type="GO" id="GO:0008236">
    <property type="term" value="F:serine-type peptidase activity"/>
    <property type="evidence" value="ECO:0007669"/>
    <property type="project" value="UniProtKB-KW"/>
</dbReference>
<accession>A0A1A9Z0X8</accession>
<evidence type="ECO:0000313" key="10">
    <source>
        <dbReference type="Proteomes" id="UP000092445"/>
    </source>
</evidence>
<protein>
    <recommendedName>
        <fullName evidence="8">Peptidase S49 domain-containing protein</fullName>
    </recommendedName>
</protein>
<dbReference type="InterPro" id="IPR002142">
    <property type="entry name" value="Peptidase_S49"/>
</dbReference>
<sequence>MEFLTDPSSWAGLLTLIILEIVLGIDNLIFIAILSNKLPPQHRERARLIGLSIALVMRIGLLSLISWVVTLTKPLITFMNIMFSGCDLILIFGGLFLIFKSVTELHERLEYKENKVQINRGYTSFWIMVVQIVVLDAIFSLDAIMTAVGMVNNLYIMIIAVIFSVIIMLIAAPTLIQFMNKHKTVVVLCLSFLLIVGFSLISEGFNYHIPKGYLYTAIGFSILIEFFNHIARRNLIKNQSLKPMRERAAETIVRLMGGCINDSIIEKNFSDAEKLTHFASDERAPVIDPPGKQDCSKSKDFKQGALVLDLVGTVVDKPTAHNRFKQISREILGAPNARLYENSLFDIIYAIRQAKNDKNITGLVLSLKDFTGSDQTSLEYIGKVLIEFKNSGKPIYSISDNYTQVQYFLASYANKIYLTPQGTVDLHGLATNNFYYKTFLKNLKINTYVFRVGTYKSAVEPVIRDSMSDAARTADSRWIKRLWKNYLDIISTNRNTTNNQIFPTAQEVLEKLKVVDGNPAQFALTNNLVDIIASRPSIENDMVKVFGWNKNEKSFNKISIYNYQSKIAQNGQIAVIFVNGIIVDGPEKSGFSSGDTIAEQIKQARLDPEIRALIIRINSPGGSVNASEIIRSELVETRASGKPIIISMGGVAASGGYWISTPASYIIASPNTLTGSIGIFGIINTIENTLESIGIYSDGVSTSPLANIAITRKLPIEFLKKMQLTVENGYHNFLMLVAQSRHKTITEVDRIGQGHVWIGTDALKKGLIDQLGDFDDAVHKAAELANLSNYQIK</sequence>
<name>A0A1A9Z0X8_GLOPL</name>
<evidence type="ECO:0000256" key="5">
    <source>
        <dbReference type="ARBA" id="ARBA00022825"/>
    </source>
</evidence>
<dbReference type="InterPro" id="IPR004635">
    <property type="entry name" value="Pept_S49_SppA"/>
</dbReference>
<dbReference type="VEuPathDB" id="VectorBase:GPAI000611"/>
<feature type="domain" description="Peptidase S49" evidence="8">
    <location>
        <begin position="637"/>
        <end position="787"/>
    </location>
</feature>
<evidence type="ECO:0000256" key="3">
    <source>
        <dbReference type="ARBA" id="ARBA00022670"/>
    </source>
</evidence>
<dbReference type="PANTHER" id="PTHR33209:SF1">
    <property type="entry name" value="PEPTIDASE S49 DOMAIN-CONTAINING PROTEIN"/>
    <property type="match status" value="1"/>
</dbReference>
<organism evidence="9 10">
    <name type="scientific">Glossina pallidipes</name>
    <name type="common">Tsetse fly</name>
    <dbReference type="NCBI Taxonomy" id="7398"/>
    <lineage>
        <taxon>Eukaryota</taxon>
        <taxon>Metazoa</taxon>
        <taxon>Ecdysozoa</taxon>
        <taxon>Arthropoda</taxon>
        <taxon>Hexapoda</taxon>
        <taxon>Insecta</taxon>
        <taxon>Pterygota</taxon>
        <taxon>Neoptera</taxon>
        <taxon>Endopterygota</taxon>
        <taxon>Diptera</taxon>
        <taxon>Brachycera</taxon>
        <taxon>Muscomorpha</taxon>
        <taxon>Hippoboscoidea</taxon>
        <taxon>Glossinidae</taxon>
        <taxon>Glossina</taxon>
    </lineage>
</organism>
<feature type="transmembrane region" description="Helical" evidence="7">
    <location>
        <begin position="125"/>
        <end position="148"/>
    </location>
</feature>
<dbReference type="NCBIfam" id="TIGR00706">
    <property type="entry name" value="SppA_dom"/>
    <property type="match status" value="1"/>
</dbReference>
<dbReference type="EnsemblMetazoa" id="GPAI000611-RA">
    <property type="protein sequence ID" value="GPAI000611-PA"/>
    <property type="gene ID" value="GPAI000611"/>
</dbReference>
<feature type="transmembrane region" description="Helical" evidence="7">
    <location>
        <begin position="46"/>
        <end position="69"/>
    </location>
</feature>
<dbReference type="InterPro" id="IPR029045">
    <property type="entry name" value="ClpP/crotonase-like_dom_sf"/>
</dbReference>
<dbReference type="InterPro" id="IPR047217">
    <property type="entry name" value="S49_SppA_67K_type_N"/>
</dbReference>
<keyword evidence="3" id="KW-0645">Protease</keyword>
<keyword evidence="4" id="KW-0378">Hydrolase</keyword>
<feature type="transmembrane region" description="Helical" evidence="7">
    <location>
        <begin position="184"/>
        <end position="201"/>
    </location>
</feature>
<dbReference type="Gene3D" id="6.20.330.10">
    <property type="match status" value="1"/>
</dbReference>
<dbReference type="STRING" id="7398.A0A1A9Z0X8"/>
<comment type="similarity">
    <text evidence="2">Belongs to the peptidase S49 family.</text>
</comment>
<reference evidence="9" key="2">
    <citation type="submission" date="2020-05" db="UniProtKB">
        <authorList>
            <consortium name="EnsemblMetazoa"/>
        </authorList>
    </citation>
    <scope>IDENTIFICATION</scope>
    <source>
        <strain evidence="9">IAEA</strain>
    </source>
</reference>
<evidence type="ECO:0000256" key="4">
    <source>
        <dbReference type="ARBA" id="ARBA00022801"/>
    </source>
</evidence>
<dbReference type="GO" id="GO:0006465">
    <property type="term" value="P:signal peptide processing"/>
    <property type="evidence" value="ECO:0007669"/>
    <property type="project" value="InterPro"/>
</dbReference>
<keyword evidence="7" id="KW-1133">Transmembrane helix</keyword>
<keyword evidence="10" id="KW-1185">Reference proteome</keyword>
<evidence type="ECO:0000259" key="8">
    <source>
        <dbReference type="Pfam" id="PF01343"/>
    </source>
</evidence>
<keyword evidence="6 7" id="KW-0472">Membrane</keyword>
<dbReference type="NCBIfam" id="TIGR00705">
    <property type="entry name" value="SppA_67K"/>
    <property type="match status" value="1"/>
</dbReference>
<dbReference type="SUPFAM" id="SSF52096">
    <property type="entry name" value="ClpP/crotonase"/>
    <property type="match status" value="2"/>
</dbReference>
<feature type="transmembrane region" description="Helical" evidence="7">
    <location>
        <begin position="75"/>
        <end position="99"/>
    </location>
</feature>
<dbReference type="Pfam" id="PF01343">
    <property type="entry name" value="Peptidase_S49"/>
    <property type="match status" value="2"/>
</dbReference>
<evidence type="ECO:0000256" key="2">
    <source>
        <dbReference type="ARBA" id="ARBA00008683"/>
    </source>
</evidence>
<evidence type="ECO:0000256" key="1">
    <source>
        <dbReference type="ARBA" id="ARBA00004370"/>
    </source>
</evidence>
<keyword evidence="7" id="KW-0812">Transmembrane</keyword>
<keyword evidence="5" id="KW-0720">Serine protease</keyword>
<feature type="transmembrane region" description="Helical" evidence="7">
    <location>
        <begin position="12"/>
        <end position="34"/>
    </location>
</feature>
<proteinExistence type="inferred from homology"/>
<dbReference type="CDD" id="cd07018">
    <property type="entry name" value="S49_SppA_67K_type"/>
    <property type="match status" value="1"/>
</dbReference>
<dbReference type="InterPro" id="IPR033854">
    <property type="entry name" value="S49_SppA_1"/>
</dbReference>
<dbReference type="InterPro" id="IPR004634">
    <property type="entry name" value="Pept_S49_pIV"/>
</dbReference>
<dbReference type="AlphaFoldDB" id="A0A1A9Z0X8"/>
<dbReference type="Pfam" id="PF03741">
    <property type="entry name" value="TerC"/>
    <property type="match status" value="1"/>
</dbReference>
<evidence type="ECO:0000313" key="9">
    <source>
        <dbReference type="EnsemblMetazoa" id="GPAI000611-PA"/>
    </source>
</evidence>
<feature type="domain" description="Peptidase S49" evidence="8">
    <location>
        <begin position="388"/>
        <end position="532"/>
    </location>
</feature>
<dbReference type="NCBIfam" id="NF008195">
    <property type="entry name" value="PRK10949.1"/>
    <property type="match status" value="1"/>
</dbReference>
<dbReference type="GO" id="GO:0005886">
    <property type="term" value="C:plasma membrane"/>
    <property type="evidence" value="ECO:0007669"/>
    <property type="project" value="InterPro"/>
</dbReference>
<dbReference type="Proteomes" id="UP000092445">
    <property type="component" value="Unassembled WGS sequence"/>
</dbReference>
<evidence type="ECO:0000256" key="7">
    <source>
        <dbReference type="SAM" id="Phobius"/>
    </source>
</evidence>
<dbReference type="Gene3D" id="3.90.226.10">
    <property type="entry name" value="2-enoyl-CoA Hydratase, Chain A, domain 1"/>
    <property type="match status" value="3"/>
</dbReference>
<feature type="transmembrane region" description="Helical" evidence="7">
    <location>
        <begin position="154"/>
        <end position="172"/>
    </location>
</feature>
<comment type="subcellular location">
    <subcellularLocation>
        <location evidence="1">Membrane</location>
    </subcellularLocation>
</comment>
<dbReference type="PANTHER" id="PTHR33209">
    <property type="entry name" value="PROTEASE 4"/>
    <property type="match status" value="1"/>
</dbReference>